<dbReference type="EnsemblPlants" id="ONIVA04G06490.1">
    <property type="protein sequence ID" value="ONIVA04G06490.1"/>
    <property type="gene ID" value="ONIVA04G06490"/>
</dbReference>
<proteinExistence type="predicted"/>
<name>A0A0E0GZ95_ORYNI</name>
<reference evidence="1" key="1">
    <citation type="submission" date="2015-04" db="UniProtKB">
        <authorList>
            <consortium name="EnsemblPlants"/>
        </authorList>
    </citation>
    <scope>IDENTIFICATION</scope>
    <source>
        <strain evidence="1">SL10</strain>
    </source>
</reference>
<sequence>MLSIDTWFLYKSSRRRQIYAEQGNCDIYRGAAYIYCSMNILESIRIAVLTDLSIGTHMDFYLFILSLLQVNLALHRYYLSFIHC</sequence>
<dbReference type="AlphaFoldDB" id="A0A0E0GZ95"/>
<organism evidence="1">
    <name type="scientific">Oryza nivara</name>
    <name type="common">Indian wild rice</name>
    <name type="synonym">Oryza sativa f. spontanea</name>
    <dbReference type="NCBI Taxonomy" id="4536"/>
    <lineage>
        <taxon>Eukaryota</taxon>
        <taxon>Viridiplantae</taxon>
        <taxon>Streptophyta</taxon>
        <taxon>Embryophyta</taxon>
        <taxon>Tracheophyta</taxon>
        <taxon>Spermatophyta</taxon>
        <taxon>Magnoliopsida</taxon>
        <taxon>Liliopsida</taxon>
        <taxon>Poales</taxon>
        <taxon>Poaceae</taxon>
        <taxon>BOP clade</taxon>
        <taxon>Oryzoideae</taxon>
        <taxon>Oryzeae</taxon>
        <taxon>Oryzinae</taxon>
        <taxon>Oryza</taxon>
    </lineage>
</organism>
<reference evidence="1" key="2">
    <citation type="submission" date="2018-04" db="EMBL/GenBank/DDBJ databases">
        <title>OnivRS2 (Oryza nivara Reference Sequence Version 2).</title>
        <authorList>
            <person name="Zhang J."/>
            <person name="Kudrna D."/>
            <person name="Lee S."/>
            <person name="Talag J."/>
            <person name="Rajasekar S."/>
            <person name="Welchert J."/>
            <person name="Hsing Y.-I."/>
            <person name="Wing R.A."/>
        </authorList>
    </citation>
    <scope>NUCLEOTIDE SEQUENCE [LARGE SCALE GENOMIC DNA]</scope>
    <source>
        <strain evidence="1">SL10</strain>
    </source>
</reference>
<dbReference type="HOGENOM" id="CLU_2531325_0_0_1"/>
<evidence type="ECO:0000313" key="2">
    <source>
        <dbReference type="Proteomes" id="UP000006591"/>
    </source>
</evidence>
<keyword evidence="2" id="KW-1185">Reference proteome</keyword>
<evidence type="ECO:0000313" key="1">
    <source>
        <dbReference type="EnsemblPlants" id="ONIVA04G06490.1"/>
    </source>
</evidence>
<protein>
    <submittedName>
        <fullName evidence="1">Uncharacterized protein</fullName>
    </submittedName>
</protein>
<dbReference type="Gramene" id="ONIVA04G06490.1">
    <property type="protein sequence ID" value="ONIVA04G06490.1"/>
    <property type="gene ID" value="ONIVA04G06490"/>
</dbReference>
<accession>A0A0E0GZ95</accession>
<dbReference type="Proteomes" id="UP000006591">
    <property type="component" value="Chromosome 4"/>
</dbReference>